<dbReference type="InterPro" id="IPR045748">
    <property type="entry name" value="DcaP"/>
</dbReference>
<feature type="chain" id="PRO_5023048484" description="Porin" evidence="2">
    <location>
        <begin position="23"/>
        <end position="461"/>
    </location>
</feature>
<dbReference type="SUPFAM" id="SSF56935">
    <property type="entry name" value="Porins"/>
    <property type="match status" value="1"/>
</dbReference>
<keyword evidence="2" id="KW-0732">Signal</keyword>
<proteinExistence type="predicted"/>
<dbReference type="Proteomes" id="UP000321039">
    <property type="component" value="Unassembled WGS sequence"/>
</dbReference>
<dbReference type="AlphaFoldDB" id="A0A5C8ZYQ1"/>
<evidence type="ECO:0000313" key="4">
    <source>
        <dbReference type="Proteomes" id="UP000321039"/>
    </source>
</evidence>
<evidence type="ECO:0000313" key="3">
    <source>
        <dbReference type="EMBL" id="TXS92939.1"/>
    </source>
</evidence>
<evidence type="ECO:0008006" key="5">
    <source>
        <dbReference type="Google" id="ProtNLM"/>
    </source>
</evidence>
<accession>A0A5C8ZYQ1</accession>
<gene>
    <name evidence="3" type="ORF">FV139_13350</name>
</gene>
<dbReference type="RefSeq" id="WP_148068941.1">
    <property type="nucleotide sequence ID" value="NZ_VRZA01000004.1"/>
</dbReference>
<name>A0A5C8ZYQ1_9GAMM</name>
<keyword evidence="1" id="KW-0175">Coiled coil</keyword>
<evidence type="ECO:0000256" key="1">
    <source>
        <dbReference type="SAM" id="Coils"/>
    </source>
</evidence>
<organism evidence="3 4">
    <name type="scientific">Parahaliea maris</name>
    <dbReference type="NCBI Taxonomy" id="2716870"/>
    <lineage>
        <taxon>Bacteria</taxon>
        <taxon>Pseudomonadati</taxon>
        <taxon>Pseudomonadota</taxon>
        <taxon>Gammaproteobacteria</taxon>
        <taxon>Cellvibrionales</taxon>
        <taxon>Halieaceae</taxon>
        <taxon>Parahaliea</taxon>
    </lineage>
</organism>
<feature type="coiled-coil region" evidence="1">
    <location>
        <begin position="22"/>
        <end position="56"/>
    </location>
</feature>
<dbReference type="EMBL" id="VRZA01000004">
    <property type="protein sequence ID" value="TXS92939.1"/>
    <property type="molecule type" value="Genomic_DNA"/>
</dbReference>
<keyword evidence="4" id="KW-1185">Reference proteome</keyword>
<feature type="signal peptide" evidence="2">
    <location>
        <begin position="1"/>
        <end position="22"/>
    </location>
</feature>
<comment type="caution">
    <text evidence="3">The sequence shown here is derived from an EMBL/GenBank/DDBJ whole genome shotgun (WGS) entry which is preliminary data.</text>
</comment>
<sequence>MPSLRLSVTLATLLLVTPAAFALNEAERIQLLEKQLAEQQKAIDAMREEIQRLKAAQPEAASVPVQKRHSDAIPVSEQQRAQQEQEPVVATAPTWDDENTLHLYGHVQLDAIYDFKRVDPTWNSTLRPSTIPTTDGQFGADGETIFDVKQTQFGFKGSTATPLGVMESWFEFDFFGTGSDAGDTKFNLRHAWISLGGLGFGQTNSNFMDISIFPNVTDWWGPSGMVFNRNPQIRYTWDLSDAEFAMALEKPNGSFNSGIFGDISPGFDDAVTASTPYPDLTAHWRDEYVWGHYQVGAVLRQLEIETRGLPGGSRSDSESGWGLNLTGVVNSIGRDQLKLGLVYGEGISSFMNDGGVNLAPENNRAVAVPVLGVTAYYDRYWSQQWSSSMGFSVNDADPRSQQAEDEFDTGIYASANLLYTPYPELLMGSELLYGKHEDVGGRTGEDYRIQFTLKHKLGVSF</sequence>
<protein>
    <recommendedName>
        <fullName evidence="5">Porin</fullName>
    </recommendedName>
</protein>
<reference evidence="3 4" key="1">
    <citation type="submission" date="2019-08" db="EMBL/GenBank/DDBJ databases">
        <title>Parahaliea maris sp. nov., isolated from the surface seawater.</title>
        <authorList>
            <person name="Liu Y."/>
        </authorList>
    </citation>
    <scope>NUCLEOTIDE SEQUENCE [LARGE SCALE GENOMIC DNA]</scope>
    <source>
        <strain evidence="3 4">HSLHS9</strain>
    </source>
</reference>
<evidence type="ECO:0000256" key="2">
    <source>
        <dbReference type="SAM" id="SignalP"/>
    </source>
</evidence>
<dbReference type="Pfam" id="PF19577">
    <property type="entry name" value="DcaP"/>
    <property type="match status" value="1"/>
</dbReference>